<keyword evidence="1" id="KW-1133">Transmembrane helix</keyword>
<dbReference type="EMBL" id="LXQE01000150">
    <property type="protein sequence ID" value="RCJ36078.1"/>
    <property type="molecule type" value="Genomic_DNA"/>
</dbReference>
<name>A0A367RHN0_NOSPU</name>
<comment type="caution">
    <text evidence="2">The sequence shown here is derived from an EMBL/GenBank/DDBJ whole genome shotgun (WGS) entry which is preliminary data.</text>
</comment>
<accession>A0A367RHN0</accession>
<dbReference type="InterPro" id="IPR011990">
    <property type="entry name" value="TPR-like_helical_dom_sf"/>
</dbReference>
<evidence type="ECO:0000313" key="2">
    <source>
        <dbReference type="EMBL" id="RCJ36078.1"/>
    </source>
</evidence>
<sequence length="134" mass="15231">MASSDEEYLISRKKQIQRRQKIVTIVSMFSFFGSTVFAVIPAIQQATQPKPATASASPESELQQQARGYELVLQREPENQLALEKLSVLRLQLKDTKGAMELLEKLVKLRPDRQDYKVVLEKIKKQEGKNVSAQ</sequence>
<dbReference type="Proteomes" id="UP000252085">
    <property type="component" value="Unassembled WGS sequence"/>
</dbReference>
<evidence type="ECO:0000313" key="3">
    <source>
        <dbReference type="Proteomes" id="UP000252085"/>
    </source>
</evidence>
<dbReference type="AlphaFoldDB" id="A0A367RHN0"/>
<organism evidence="2 3">
    <name type="scientific">Nostoc punctiforme NIES-2108</name>
    <dbReference type="NCBI Taxonomy" id="1356359"/>
    <lineage>
        <taxon>Bacteria</taxon>
        <taxon>Bacillati</taxon>
        <taxon>Cyanobacteriota</taxon>
        <taxon>Cyanophyceae</taxon>
        <taxon>Nostocales</taxon>
        <taxon>Nostocaceae</taxon>
        <taxon>Nostoc</taxon>
    </lineage>
</organism>
<evidence type="ECO:0000256" key="1">
    <source>
        <dbReference type="SAM" id="Phobius"/>
    </source>
</evidence>
<protein>
    <submittedName>
        <fullName evidence="2">Uncharacterized protein</fullName>
    </submittedName>
</protein>
<feature type="transmembrane region" description="Helical" evidence="1">
    <location>
        <begin position="22"/>
        <end position="43"/>
    </location>
</feature>
<dbReference type="SUPFAM" id="SSF48452">
    <property type="entry name" value="TPR-like"/>
    <property type="match status" value="1"/>
</dbReference>
<keyword evidence="1" id="KW-0472">Membrane</keyword>
<dbReference type="Gene3D" id="1.25.40.10">
    <property type="entry name" value="Tetratricopeptide repeat domain"/>
    <property type="match status" value="1"/>
</dbReference>
<gene>
    <name evidence="2" type="ORF">A6769_17360</name>
</gene>
<reference evidence="2 3" key="1">
    <citation type="submission" date="2016-04" db="EMBL/GenBank/DDBJ databases">
        <authorList>
            <person name="Evans L.H."/>
            <person name="Alamgir A."/>
            <person name="Owens N."/>
            <person name="Weber N.D."/>
            <person name="Virtaneva K."/>
            <person name="Barbian K."/>
            <person name="Babar A."/>
            <person name="Rosenke K."/>
        </authorList>
    </citation>
    <scope>NUCLEOTIDE SEQUENCE [LARGE SCALE GENOMIC DNA]</scope>
    <source>
        <strain evidence="2">NIES-2108</strain>
    </source>
</reference>
<keyword evidence="1" id="KW-0812">Transmembrane</keyword>
<proteinExistence type="predicted"/>